<evidence type="ECO:0000256" key="2">
    <source>
        <dbReference type="ARBA" id="ARBA00022448"/>
    </source>
</evidence>
<feature type="domain" description="Major facilitator superfamily (MFS) profile" evidence="7">
    <location>
        <begin position="98"/>
        <end position="476"/>
    </location>
</feature>
<dbReference type="InterPro" id="IPR052714">
    <property type="entry name" value="MFS_Exporter"/>
</dbReference>
<dbReference type="PROSITE" id="PS00216">
    <property type="entry name" value="SUGAR_TRANSPORT_1"/>
    <property type="match status" value="1"/>
</dbReference>
<dbReference type="InterPro" id="IPR011701">
    <property type="entry name" value="MFS"/>
</dbReference>
<dbReference type="GO" id="GO:0005886">
    <property type="term" value="C:plasma membrane"/>
    <property type="evidence" value="ECO:0007669"/>
    <property type="project" value="UniProtKB-SubCell"/>
</dbReference>
<dbReference type="InterPro" id="IPR020846">
    <property type="entry name" value="MFS_dom"/>
</dbReference>
<feature type="transmembrane region" description="Helical" evidence="6">
    <location>
        <begin position="253"/>
        <end position="273"/>
    </location>
</feature>
<feature type="transmembrane region" description="Helical" evidence="6">
    <location>
        <begin position="363"/>
        <end position="383"/>
    </location>
</feature>
<evidence type="ECO:0000256" key="3">
    <source>
        <dbReference type="ARBA" id="ARBA00022692"/>
    </source>
</evidence>
<dbReference type="EMBL" id="VUNR01000014">
    <property type="protein sequence ID" value="MSU08952.1"/>
    <property type="molecule type" value="Genomic_DNA"/>
</dbReference>
<keyword evidence="3 6" id="KW-0812">Transmembrane</keyword>
<feature type="transmembrane region" description="Helical" evidence="6">
    <location>
        <begin position="96"/>
        <end position="115"/>
    </location>
</feature>
<dbReference type="GO" id="GO:0022857">
    <property type="term" value="F:transmembrane transporter activity"/>
    <property type="evidence" value="ECO:0007669"/>
    <property type="project" value="InterPro"/>
</dbReference>
<feature type="transmembrane region" description="Helical" evidence="6">
    <location>
        <begin position="389"/>
        <end position="413"/>
    </location>
</feature>
<keyword evidence="2" id="KW-0813">Transport</keyword>
<name>A0A6I2UIW8_9FIRM</name>
<evidence type="ECO:0000256" key="4">
    <source>
        <dbReference type="ARBA" id="ARBA00022989"/>
    </source>
</evidence>
<evidence type="ECO:0000256" key="1">
    <source>
        <dbReference type="ARBA" id="ARBA00004651"/>
    </source>
</evidence>
<feature type="transmembrane region" description="Helical" evidence="6">
    <location>
        <begin position="127"/>
        <end position="152"/>
    </location>
</feature>
<evidence type="ECO:0000313" key="9">
    <source>
        <dbReference type="Proteomes" id="UP000433181"/>
    </source>
</evidence>
<feature type="transmembrane region" description="Helical" evidence="6">
    <location>
        <begin position="193"/>
        <end position="216"/>
    </location>
</feature>
<dbReference type="PROSITE" id="PS50850">
    <property type="entry name" value="MFS"/>
    <property type="match status" value="1"/>
</dbReference>
<proteinExistence type="predicted"/>
<feature type="transmembrane region" description="Helical" evidence="6">
    <location>
        <begin position="425"/>
        <end position="445"/>
    </location>
</feature>
<dbReference type="PANTHER" id="PTHR23531:SF1">
    <property type="entry name" value="QUINOLENE RESISTANCE PROTEIN NORA"/>
    <property type="match status" value="1"/>
</dbReference>
<keyword evidence="4 6" id="KW-1133">Transmembrane helix</keyword>
<dbReference type="SUPFAM" id="SSF103473">
    <property type="entry name" value="MFS general substrate transporter"/>
    <property type="match status" value="1"/>
</dbReference>
<accession>A0A6I2UIW8</accession>
<organism evidence="8 9">
    <name type="scientific">Anaerovibrio slackiae</name>
    <dbReference type="NCBI Taxonomy" id="2652309"/>
    <lineage>
        <taxon>Bacteria</taxon>
        <taxon>Bacillati</taxon>
        <taxon>Bacillota</taxon>
        <taxon>Negativicutes</taxon>
        <taxon>Selenomonadales</taxon>
        <taxon>Selenomonadaceae</taxon>
        <taxon>Anaerovibrio</taxon>
    </lineage>
</organism>
<keyword evidence="5 6" id="KW-0472">Membrane</keyword>
<protein>
    <submittedName>
        <fullName evidence="8">MFS transporter</fullName>
    </submittedName>
</protein>
<feature type="transmembrane region" description="Helical" evidence="6">
    <location>
        <begin position="164"/>
        <end position="181"/>
    </location>
</feature>
<keyword evidence="9" id="KW-1185">Reference proteome</keyword>
<evidence type="ECO:0000313" key="8">
    <source>
        <dbReference type="EMBL" id="MSU08952.1"/>
    </source>
</evidence>
<dbReference type="Pfam" id="PF07690">
    <property type="entry name" value="MFS_1"/>
    <property type="match status" value="1"/>
</dbReference>
<dbReference type="PANTHER" id="PTHR23531">
    <property type="entry name" value="QUINOLENE RESISTANCE PROTEIN NORA"/>
    <property type="match status" value="1"/>
</dbReference>
<sequence length="500" mass="54583">MFFVYWTNCGGRLILFCERRALDMCCNDKGFVNELSKEMNITEADAEFILMSQGVVGLYNRRRRGTEEAEEQARALLAASTCHEDSRGSGEKLWTANYMLDIAINFFVYVVHYQLMLWSTSYAINTWQVSISTAGLASGIFIVGSLLMRLPAGRYIDLAGRRRLLLWGTSAYFLLMLLYRLCPDVASFMVVRLLQGMAFGATSTATSIIAASLIPLKRMGSGIGYYTLGVTLASAVGPFWALSFINVGDFETSIIFCSALALIILCLSWLLKVPERDLSEREREAYHGVSLGDFIAKSSVAISMIAMVGGVCYSTVLSYMGEYAAANGMAELGGRFFFLCFAAASILSRPLIGWLLDNRGGNVVIYPSLLFLTGSMLLVAFAADDYMLLAGGVLLGIGYGSITAACHALALHCSLSRKMGVATSTYFMLLDMGTGAGPYCLGSVVPFFGFSAVYIMAAIIAVLGFGGYFLSMGRFHRFSIERLDRERDIKKRAAMHAANA</sequence>
<dbReference type="InterPro" id="IPR036259">
    <property type="entry name" value="MFS_trans_sf"/>
</dbReference>
<feature type="transmembrane region" description="Helical" evidence="6">
    <location>
        <begin position="294"/>
        <end position="316"/>
    </location>
</feature>
<dbReference type="InterPro" id="IPR005829">
    <property type="entry name" value="Sugar_transporter_CS"/>
</dbReference>
<reference evidence="8 9" key="1">
    <citation type="submission" date="2019-08" db="EMBL/GenBank/DDBJ databases">
        <title>In-depth cultivation of the pig gut microbiome towards novel bacterial diversity and tailored functional studies.</title>
        <authorList>
            <person name="Wylensek D."/>
            <person name="Hitch T.C.A."/>
            <person name="Clavel T."/>
        </authorList>
    </citation>
    <scope>NUCLEOTIDE SEQUENCE [LARGE SCALE GENOMIC DNA]</scope>
    <source>
        <strain evidence="8 9">WCA-693-APC-5D-A</strain>
    </source>
</reference>
<evidence type="ECO:0000256" key="5">
    <source>
        <dbReference type="ARBA" id="ARBA00023136"/>
    </source>
</evidence>
<dbReference type="CDD" id="cd17489">
    <property type="entry name" value="MFS_YfcJ_like"/>
    <property type="match status" value="1"/>
</dbReference>
<comment type="subcellular location">
    <subcellularLocation>
        <location evidence="1">Cell membrane</location>
        <topology evidence="1">Multi-pass membrane protein</topology>
    </subcellularLocation>
</comment>
<evidence type="ECO:0000256" key="6">
    <source>
        <dbReference type="SAM" id="Phobius"/>
    </source>
</evidence>
<feature type="transmembrane region" description="Helical" evidence="6">
    <location>
        <begin position="223"/>
        <end position="241"/>
    </location>
</feature>
<evidence type="ECO:0000259" key="7">
    <source>
        <dbReference type="PROSITE" id="PS50850"/>
    </source>
</evidence>
<gene>
    <name evidence="8" type="ORF">FYJ84_08140</name>
</gene>
<feature type="transmembrane region" description="Helical" evidence="6">
    <location>
        <begin position="451"/>
        <end position="470"/>
    </location>
</feature>
<comment type="caution">
    <text evidence="8">The sequence shown here is derived from an EMBL/GenBank/DDBJ whole genome shotgun (WGS) entry which is preliminary data.</text>
</comment>
<dbReference type="Proteomes" id="UP000433181">
    <property type="component" value="Unassembled WGS sequence"/>
</dbReference>
<dbReference type="Gene3D" id="1.20.1250.20">
    <property type="entry name" value="MFS general substrate transporter like domains"/>
    <property type="match status" value="1"/>
</dbReference>
<feature type="transmembrane region" description="Helical" evidence="6">
    <location>
        <begin position="336"/>
        <end position="356"/>
    </location>
</feature>
<dbReference type="AlphaFoldDB" id="A0A6I2UIW8"/>